<comment type="caution">
    <text evidence="2">The sequence shown here is derived from an EMBL/GenBank/DDBJ whole genome shotgun (WGS) entry which is preliminary data.</text>
</comment>
<protein>
    <submittedName>
        <fullName evidence="2">Uncharacterized protein</fullName>
    </submittedName>
</protein>
<dbReference type="AlphaFoldDB" id="A0A918W704"/>
<dbReference type="RefSeq" id="WP_189976620.1">
    <property type="nucleotide sequence ID" value="NZ_BMUL01000005.1"/>
</dbReference>
<keyword evidence="1" id="KW-0472">Membrane</keyword>
<keyword evidence="1" id="KW-0812">Transmembrane</keyword>
<evidence type="ECO:0000256" key="1">
    <source>
        <dbReference type="SAM" id="Phobius"/>
    </source>
</evidence>
<keyword evidence="1" id="KW-1133">Transmembrane helix</keyword>
<name>A0A918W704_9ACTN</name>
<organism evidence="2 3">
    <name type="scientific">Streptomyces termitum</name>
    <dbReference type="NCBI Taxonomy" id="67368"/>
    <lineage>
        <taxon>Bacteria</taxon>
        <taxon>Bacillati</taxon>
        <taxon>Actinomycetota</taxon>
        <taxon>Actinomycetes</taxon>
        <taxon>Kitasatosporales</taxon>
        <taxon>Streptomycetaceae</taxon>
        <taxon>Streptomyces</taxon>
    </lineage>
</organism>
<reference evidence="2" key="2">
    <citation type="submission" date="2020-09" db="EMBL/GenBank/DDBJ databases">
        <authorList>
            <person name="Sun Q."/>
            <person name="Ohkuma M."/>
        </authorList>
    </citation>
    <scope>NUCLEOTIDE SEQUENCE</scope>
    <source>
        <strain evidence="2">JCM 4518</strain>
    </source>
</reference>
<dbReference type="EMBL" id="BMUL01000005">
    <property type="protein sequence ID" value="GHA79960.1"/>
    <property type="molecule type" value="Genomic_DNA"/>
</dbReference>
<gene>
    <name evidence="2" type="ORF">GCM10010305_24120</name>
</gene>
<feature type="transmembrane region" description="Helical" evidence="1">
    <location>
        <begin position="42"/>
        <end position="67"/>
    </location>
</feature>
<accession>A0A918W704</accession>
<dbReference type="Proteomes" id="UP000644020">
    <property type="component" value="Unassembled WGS sequence"/>
</dbReference>
<keyword evidence="3" id="KW-1185">Reference proteome</keyword>
<sequence length="160" mass="16100">MTLLLLLLVVVVLCFGLAGYGCGRLGRIGVRGAGQPVLLRCAAALLGAGAAAVYALGLLAVALAVVLTEDSGTDAFPAAPCRVGGDPDTARDVVAQRIEYLPPRYVCVRQDGGSYASDDVPGFVGPAALGFAVASLTCLALAAREARRPTTGAGSARTRG</sequence>
<reference evidence="2" key="1">
    <citation type="journal article" date="2014" name="Int. J. Syst. Evol. Microbiol.">
        <title>Complete genome sequence of Corynebacterium casei LMG S-19264T (=DSM 44701T), isolated from a smear-ripened cheese.</title>
        <authorList>
            <consortium name="US DOE Joint Genome Institute (JGI-PGF)"/>
            <person name="Walter F."/>
            <person name="Albersmeier A."/>
            <person name="Kalinowski J."/>
            <person name="Ruckert C."/>
        </authorList>
    </citation>
    <scope>NUCLEOTIDE SEQUENCE</scope>
    <source>
        <strain evidence="2">JCM 4518</strain>
    </source>
</reference>
<evidence type="ECO:0000313" key="3">
    <source>
        <dbReference type="Proteomes" id="UP000644020"/>
    </source>
</evidence>
<evidence type="ECO:0000313" key="2">
    <source>
        <dbReference type="EMBL" id="GHA79960.1"/>
    </source>
</evidence>
<proteinExistence type="predicted"/>